<proteinExistence type="predicted"/>
<accession>A0A9W7EV08</accession>
<keyword evidence="2" id="KW-1185">Reference proteome</keyword>
<organism evidence="1 2">
    <name type="scientific">Triparma verrucosa</name>
    <dbReference type="NCBI Taxonomy" id="1606542"/>
    <lineage>
        <taxon>Eukaryota</taxon>
        <taxon>Sar</taxon>
        <taxon>Stramenopiles</taxon>
        <taxon>Ochrophyta</taxon>
        <taxon>Bolidophyceae</taxon>
        <taxon>Parmales</taxon>
        <taxon>Triparmaceae</taxon>
        <taxon>Triparma</taxon>
    </lineage>
</organism>
<dbReference type="Proteomes" id="UP001165160">
    <property type="component" value="Unassembled WGS sequence"/>
</dbReference>
<name>A0A9W7EV08_9STRA</name>
<sequence length="224" mass="25415">MRLDADDVYVERIGALRDMQREGYKVIGCSFEVIDVEGESVRTQVQVSEGGRVGYGMLFGNMICHPSVVMEREYVLSLGGYEDVEAEDYKLWIKILMEGGKIGNYTGIGVKYRKWGGGISEIRRESIREESLNIAHEYCSHLVGSCDGLEVLRGGEGDMEEAAKLLDVIEGKFEGCEEIIYDVEERRRELAWRGCRHAWEVWREKAAGGGEVGRCWIETSKNWK</sequence>
<protein>
    <submittedName>
        <fullName evidence="1">Uncharacterized protein</fullName>
    </submittedName>
</protein>
<comment type="caution">
    <text evidence="1">The sequence shown here is derived from an EMBL/GenBank/DDBJ whole genome shotgun (WGS) entry which is preliminary data.</text>
</comment>
<gene>
    <name evidence="1" type="ORF">TrVE_jg5552</name>
</gene>
<evidence type="ECO:0000313" key="2">
    <source>
        <dbReference type="Proteomes" id="UP001165160"/>
    </source>
</evidence>
<reference evidence="2" key="1">
    <citation type="journal article" date="2023" name="Commun. Biol.">
        <title>Genome analysis of Parmales, the sister group of diatoms, reveals the evolutionary specialization of diatoms from phago-mixotrophs to photoautotrophs.</title>
        <authorList>
            <person name="Ban H."/>
            <person name="Sato S."/>
            <person name="Yoshikawa S."/>
            <person name="Yamada K."/>
            <person name="Nakamura Y."/>
            <person name="Ichinomiya M."/>
            <person name="Sato N."/>
            <person name="Blanc-Mathieu R."/>
            <person name="Endo H."/>
            <person name="Kuwata A."/>
            <person name="Ogata H."/>
        </authorList>
    </citation>
    <scope>NUCLEOTIDE SEQUENCE [LARGE SCALE GENOMIC DNA]</scope>
    <source>
        <strain evidence="2">NIES 3699</strain>
    </source>
</reference>
<dbReference type="SUPFAM" id="SSF53448">
    <property type="entry name" value="Nucleotide-diphospho-sugar transferases"/>
    <property type="match status" value="1"/>
</dbReference>
<dbReference type="Gene3D" id="3.90.550.10">
    <property type="entry name" value="Spore Coat Polysaccharide Biosynthesis Protein SpsA, Chain A"/>
    <property type="match status" value="1"/>
</dbReference>
<dbReference type="AlphaFoldDB" id="A0A9W7EV08"/>
<evidence type="ECO:0000313" key="1">
    <source>
        <dbReference type="EMBL" id="GMH91622.1"/>
    </source>
</evidence>
<dbReference type="EMBL" id="BRXX01000117">
    <property type="protein sequence ID" value="GMH91622.1"/>
    <property type="molecule type" value="Genomic_DNA"/>
</dbReference>
<dbReference type="InterPro" id="IPR029044">
    <property type="entry name" value="Nucleotide-diphossugar_trans"/>
</dbReference>